<comment type="caution">
    <text evidence="1">The sequence shown here is derived from an EMBL/GenBank/DDBJ whole genome shotgun (WGS) entry which is preliminary data.</text>
</comment>
<dbReference type="EMBL" id="MU394351">
    <property type="protein sequence ID" value="KAI6083470.1"/>
    <property type="molecule type" value="Genomic_DNA"/>
</dbReference>
<name>A0ACC0CTM4_9PEZI</name>
<gene>
    <name evidence="1" type="ORF">F4821DRAFT_262854</name>
</gene>
<accession>A0ACC0CTM4</accession>
<sequence>MDSSAGNVNYGRMAYTKALPFDLGFPTGQDGIFIWSAADGQRQDAFRRFLAAGETLRGAIDASHRRMYPGSFQVATTVAGTPGIRRQRPSARDQFVYANDRYKVAGQWFALPKLFKRREPRITSRYQRPGLDPVQAWTFKIIPKTAVINALVSLSLNPGFVDSDFIRIEYHKD</sequence>
<evidence type="ECO:0000313" key="2">
    <source>
        <dbReference type="Proteomes" id="UP001497680"/>
    </source>
</evidence>
<proteinExistence type="predicted"/>
<evidence type="ECO:0000313" key="1">
    <source>
        <dbReference type="EMBL" id="KAI6083470.1"/>
    </source>
</evidence>
<keyword evidence="2" id="KW-1185">Reference proteome</keyword>
<dbReference type="Proteomes" id="UP001497680">
    <property type="component" value="Unassembled WGS sequence"/>
</dbReference>
<organism evidence="1 2">
    <name type="scientific">Hypoxylon rubiginosum</name>
    <dbReference type="NCBI Taxonomy" id="110542"/>
    <lineage>
        <taxon>Eukaryota</taxon>
        <taxon>Fungi</taxon>
        <taxon>Dikarya</taxon>
        <taxon>Ascomycota</taxon>
        <taxon>Pezizomycotina</taxon>
        <taxon>Sordariomycetes</taxon>
        <taxon>Xylariomycetidae</taxon>
        <taxon>Xylariales</taxon>
        <taxon>Hypoxylaceae</taxon>
        <taxon>Hypoxylon</taxon>
    </lineage>
</organism>
<reference evidence="1 2" key="1">
    <citation type="journal article" date="2022" name="New Phytol.">
        <title>Ecological generalism drives hyperdiversity of secondary metabolite gene clusters in xylarialean endophytes.</title>
        <authorList>
            <person name="Franco M.E.E."/>
            <person name="Wisecaver J.H."/>
            <person name="Arnold A.E."/>
            <person name="Ju Y.M."/>
            <person name="Slot J.C."/>
            <person name="Ahrendt S."/>
            <person name="Moore L.P."/>
            <person name="Eastman K.E."/>
            <person name="Scott K."/>
            <person name="Konkel Z."/>
            <person name="Mondo S.J."/>
            <person name="Kuo A."/>
            <person name="Hayes R.D."/>
            <person name="Haridas S."/>
            <person name="Andreopoulos B."/>
            <person name="Riley R."/>
            <person name="LaButti K."/>
            <person name="Pangilinan J."/>
            <person name="Lipzen A."/>
            <person name="Amirebrahimi M."/>
            <person name="Yan J."/>
            <person name="Adam C."/>
            <person name="Keymanesh K."/>
            <person name="Ng V."/>
            <person name="Louie K."/>
            <person name="Northen T."/>
            <person name="Drula E."/>
            <person name="Henrissat B."/>
            <person name="Hsieh H.M."/>
            <person name="Youens-Clark K."/>
            <person name="Lutzoni F."/>
            <person name="Miadlikowska J."/>
            <person name="Eastwood D.C."/>
            <person name="Hamelin R.C."/>
            <person name="Grigoriev I.V."/>
            <person name="U'Ren J.M."/>
        </authorList>
    </citation>
    <scope>NUCLEOTIDE SEQUENCE [LARGE SCALE GENOMIC DNA]</scope>
    <source>
        <strain evidence="1 2">ER1909</strain>
    </source>
</reference>
<protein>
    <submittedName>
        <fullName evidence="1">Uncharacterized protein</fullName>
    </submittedName>
</protein>